<gene>
    <name evidence="4" type="ORF">BWQ96_05507</name>
</gene>
<evidence type="ECO:0000313" key="4">
    <source>
        <dbReference type="EMBL" id="PXF44748.1"/>
    </source>
</evidence>
<dbReference type="Proteomes" id="UP000247409">
    <property type="component" value="Unassembled WGS sequence"/>
</dbReference>
<evidence type="ECO:0000256" key="3">
    <source>
        <dbReference type="SAM" id="MobiDB-lite"/>
    </source>
</evidence>
<dbReference type="InterPro" id="IPR012875">
    <property type="entry name" value="SDHF4"/>
</dbReference>
<evidence type="ECO:0000313" key="5">
    <source>
        <dbReference type="Proteomes" id="UP000247409"/>
    </source>
</evidence>
<dbReference type="Pfam" id="PF07896">
    <property type="entry name" value="DUF1674"/>
    <property type="match status" value="1"/>
</dbReference>
<accession>A0A2V3IRL1</accession>
<feature type="compositionally biased region" description="Polar residues" evidence="3">
    <location>
        <begin position="14"/>
        <end position="48"/>
    </location>
</feature>
<dbReference type="GO" id="GO:0005739">
    <property type="term" value="C:mitochondrion"/>
    <property type="evidence" value="ECO:0007669"/>
    <property type="project" value="TreeGrafter"/>
</dbReference>
<comment type="caution">
    <text evidence="4">The sequence shown here is derived from an EMBL/GenBank/DDBJ whole genome shotgun (WGS) entry which is preliminary data.</text>
</comment>
<evidence type="ECO:0000256" key="2">
    <source>
        <dbReference type="ARBA" id="ARBA00022170"/>
    </source>
</evidence>
<comment type="similarity">
    <text evidence="1">Belongs to the SDHAF4 family.</text>
</comment>
<dbReference type="EMBL" id="NBIV01000082">
    <property type="protein sequence ID" value="PXF44748.1"/>
    <property type="molecule type" value="Genomic_DNA"/>
</dbReference>
<protein>
    <recommendedName>
        <fullName evidence="2">Succinate dehydrogenase assembly factor 4, mitochondrial</fullName>
    </recommendedName>
</protein>
<feature type="compositionally biased region" description="Basic and acidic residues" evidence="3">
    <location>
        <begin position="92"/>
        <end position="108"/>
    </location>
</feature>
<sequence>MRHLRGRTSETRRPMSSSPFSSNANTGTKSSTHDGAQSPNDNNGNSSEMIPGRKLGDDAGSLEESTGEAEKVDMWNNDAPNGPEWGGPRGYEPTRHGDWAKGGRVSDF</sequence>
<dbReference type="PANTHER" id="PTHR28524">
    <property type="entry name" value="SUCCINATE DEHYDROGENASE ASSEMBLY FACTOR 4, MITOCHONDRIAL"/>
    <property type="match status" value="1"/>
</dbReference>
<organism evidence="4 5">
    <name type="scientific">Gracilariopsis chorda</name>
    <dbReference type="NCBI Taxonomy" id="448386"/>
    <lineage>
        <taxon>Eukaryota</taxon>
        <taxon>Rhodophyta</taxon>
        <taxon>Florideophyceae</taxon>
        <taxon>Rhodymeniophycidae</taxon>
        <taxon>Gracilariales</taxon>
        <taxon>Gracilariaceae</taxon>
        <taxon>Gracilariopsis</taxon>
    </lineage>
</organism>
<evidence type="ECO:0000256" key="1">
    <source>
        <dbReference type="ARBA" id="ARBA00005701"/>
    </source>
</evidence>
<proteinExistence type="inferred from homology"/>
<keyword evidence="5" id="KW-1185">Reference proteome</keyword>
<name>A0A2V3IRL1_9FLOR</name>
<dbReference type="GO" id="GO:0034553">
    <property type="term" value="P:mitochondrial respiratory chain complex II assembly"/>
    <property type="evidence" value="ECO:0007669"/>
    <property type="project" value="TreeGrafter"/>
</dbReference>
<feature type="region of interest" description="Disordered" evidence="3">
    <location>
        <begin position="1"/>
        <end position="108"/>
    </location>
</feature>
<dbReference type="AlphaFoldDB" id="A0A2V3IRL1"/>
<dbReference type="PANTHER" id="PTHR28524:SF3">
    <property type="entry name" value="SUCCINATE DEHYDROGENASE ASSEMBLY FACTOR 4, MITOCHONDRIAL"/>
    <property type="match status" value="1"/>
</dbReference>
<dbReference type="OrthoDB" id="201362at2759"/>
<reference evidence="4 5" key="1">
    <citation type="journal article" date="2018" name="Mol. Biol. Evol.">
        <title>Analysis of the draft genome of the red seaweed Gracilariopsis chorda provides insights into genome size evolution in Rhodophyta.</title>
        <authorList>
            <person name="Lee J."/>
            <person name="Yang E.C."/>
            <person name="Graf L."/>
            <person name="Yang J.H."/>
            <person name="Qiu H."/>
            <person name="Zel Zion U."/>
            <person name="Chan C.X."/>
            <person name="Stephens T.G."/>
            <person name="Weber A.P.M."/>
            <person name="Boo G.H."/>
            <person name="Boo S.M."/>
            <person name="Kim K.M."/>
            <person name="Shin Y."/>
            <person name="Jung M."/>
            <person name="Lee S.J."/>
            <person name="Yim H.S."/>
            <person name="Lee J.H."/>
            <person name="Bhattacharya D."/>
            <person name="Yoon H.S."/>
        </authorList>
    </citation>
    <scope>NUCLEOTIDE SEQUENCE [LARGE SCALE GENOMIC DNA]</scope>
    <source>
        <strain evidence="4 5">SKKU-2015</strain>
        <tissue evidence="4">Whole body</tissue>
    </source>
</reference>